<comment type="caution">
    <text evidence="1">The sequence shown here is derived from an EMBL/GenBank/DDBJ whole genome shotgun (WGS) entry which is preliminary data.</text>
</comment>
<protein>
    <submittedName>
        <fullName evidence="1">Uncharacterized protein</fullName>
    </submittedName>
</protein>
<sequence length="75" mass="8479">MDLRYTNALRNATNAWSHNRVTDTTTMQDLKRRAHTEQKNSAQETATTLNATQMGILQPELARYGNLGTKLNLFA</sequence>
<proteinExistence type="predicted"/>
<dbReference type="Proteomes" id="UP000634919">
    <property type="component" value="Unassembled WGS sequence"/>
</dbReference>
<keyword evidence="2" id="KW-1185">Reference proteome</keyword>
<gene>
    <name evidence="1" type="ORF">H9646_01775</name>
</gene>
<name>A0ABR8S6U8_9BURK</name>
<evidence type="ECO:0000313" key="2">
    <source>
        <dbReference type="Proteomes" id="UP000634919"/>
    </source>
</evidence>
<dbReference type="EMBL" id="JACSQK010000001">
    <property type="protein sequence ID" value="MBD7959196.1"/>
    <property type="molecule type" value="Genomic_DNA"/>
</dbReference>
<organism evidence="1 2">
    <name type="scientific">Comamonas avium</name>
    <dbReference type="NCBI Taxonomy" id="2762231"/>
    <lineage>
        <taxon>Bacteria</taxon>
        <taxon>Pseudomonadati</taxon>
        <taxon>Pseudomonadota</taxon>
        <taxon>Betaproteobacteria</taxon>
        <taxon>Burkholderiales</taxon>
        <taxon>Comamonadaceae</taxon>
        <taxon>Comamonas</taxon>
    </lineage>
</organism>
<evidence type="ECO:0000313" key="1">
    <source>
        <dbReference type="EMBL" id="MBD7959196.1"/>
    </source>
</evidence>
<dbReference type="RefSeq" id="WP_191721604.1">
    <property type="nucleotide sequence ID" value="NZ_JACSQK010000001.1"/>
</dbReference>
<accession>A0ABR8S6U8</accession>
<reference evidence="1 2" key="1">
    <citation type="submission" date="2020-08" db="EMBL/GenBank/DDBJ databases">
        <title>A Genomic Blueprint of the Chicken Gut Microbiome.</title>
        <authorList>
            <person name="Gilroy R."/>
            <person name="Ravi A."/>
            <person name="Getino M."/>
            <person name="Pursley I."/>
            <person name="Horton D.L."/>
            <person name="Alikhan N.-F."/>
            <person name="Baker D."/>
            <person name="Gharbi K."/>
            <person name="Hall N."/>
            <person name="Watson M."/>
            <person name="Adriaenssens E.M."/>
            <person name="Foster-Nyarko E."/>
            <person name="Jarju S."/>
            <person name="Secka A."/>
            <person name="Antonio M."/>
            <person name="Oren A."/>
            <person name="Chaudhuri R."/>
            <person name="La Ragione R.M."/>
            <person name="Hildebrand F."/>
            <person name="Pallen M.J."/>
        </authorList>
    </citation>
    <scope>NUCLEOTIDE SEQUENCE [LARGE SCALE GENOMIC DNA]</scope>
    <source>
        <strain evidence="1 2">Sa2CVA6</strain>
    </source>
</reference>